<dbReference type="NCBIfam" id="TIGR00022">
    <property type="entry name" value="YhcH/YjgK/YiaL family protein"/>
    <property type="match status" value="1"/>
</dbReference>
<protein>
    <recommendedName>
        <fullName evidence="3">YhcH/YjgK/YiaL family protein</fullName>
    </recommendedName>
</protein>
<dbReference type="PANTHER" id="PTHR34986:SF1">
    <property type="entry name" value="PROTEIN YIAL"/>
    <property type="match status" value="1"/>
</dbReference>
<dbReference type="Proteomes" id="UP000177281">
    <property type="component" value="Unassembled WGS sequence"/>
</dbReference>
<accession>A0A1F5Q3M8</accession>
<name>A0A1F5Q3M8_9BACT</name>
<organism evidence="1 2">
    <name type="scientific">Candidatus Doudnabacteria bacterium RIFCSPLOWO2_01_FULL_44_21</name>
    <dbReference type="NCBI Taxonomy" id="1817841"/>
    <lineage>
        <taxon>Bacteria</taxon>
        <taxon>Candidatus Doudnaibacteriota</taxon>
    </lineage>
</organism>
<dbReference type="InterPro" id="IPR004375">
    <property type="entry name" value="NanQ/TabA/YiaL"/>
</dbReference>
<sequence length="150" mass="16780">MIIDNIQNISLYPNLGEKIVKALRFLTEGNISQMETGRHEIDNSDVFAIVSTYKTKSQEESLWEAHRQYIDIQAMIEGSERIGHAPIDTLNITQPYDPAKDITALRGSGDMFILKPGMFAIFYPTDAHMPGVCADGNQQVKKIVIKVRAA</sequence>
<dbReference type="STRING" id="1817841.A3B10_04590"/>
<comment type="caution">
    <text evidence="1">The sequence shown here is derived from an EMBL/GenBank/DDBJ whole genome shotgun (WGS) entry which is preliminary data.</text>
</comment>
<dbReference type="PANTHER" id="PTHR34986">
    <property type="entry name" value="EVOLVED BETA-GALACTOSIDASE SUBUNIT BETA"/>
    <property type="match status" value="1"/>
</dbReference>
<gene>
    <name evidence="1" type="ORF">A3B10_04590</name>
</gene>
<evidence type="ECO:0008006" key="3">
    <source>
        <dbReference type="Google" id="ProtNLM"/>
    </source>
</evidence>
<evidence type="ECO:0000313" key="1">
    <source>
        <dbReference type="EMBL" id="OGE96440.1"/>
    </source>
</evidence>
<dbReference type="Gene3D" id="2.60.120.370">
    <property type="entry name" value="YhcH/YjgK/YiaL"/>
    <property type="match status" value="1"/>
</dbReference>
<dbReference type="AlphaFoldDB" id="A0A1F5Q3M8"/>
<dbReference type="Pfam" id="PF04074">
    <property type="entry name" value="DUF386"/>
    <property type="match status" value="1"/>
</dbReference>
<proteinExistence type="predicted"/>
<dbReference type="GO" id="GO:0005829">
    <property type="term" value="C:cytosol"/>
    <property type="evidence" value="ECO:0007669"/>
    <property type="project" value="TreeGrafter"/>
</dbReference>
<dbReference type="EMBL" id="MFFB01000004">
    <property type="protein sequence ID" value="OGE96440.1"/>
    <property type="molecule type" value="Genomic_DNA"/>
</dbReference>
<dbReference type="SUPFAM" id="SSF51197">
    <property type="entry name" value="Clavaminate synthase-like"/>
    <property type="match status" value="1"/>
</dbReference>
<dbReference type="InterPro" id="IPR037012">
    <property type="entry name" value="NanQ/TabA/YiaL_sf"/>
</dbReference>
<reference evidence="1 2" key="1">
    <citation type="journal article" date="2016" name="Nat. Commun.">
        <title>Thousands of microbial genomes shed light on interconnected biogeochemical processes in an aquifer system.</title>
        <authorList>
            <person name="Anantharaman K."/>
            <person name="Brown C.T."/>
            <person name="Hug L.A."/>
            <person name="Sharon I."/>
            <person name="Castelle C.J."/>
            <person name="Probst A.J."/>
            <person name="Thomas B.C."/>
            <person name="Singh A."/>
            <person name="Wilkins M.J."/>
            <person name="Karaoz U."/>
            <person name="Brodie E.L."/>
            <person name="Williams K.H."/>
            <person name="Hubbard S.S."/>
            <person name="Banfield J.F."/>
        </authorList>
    </citation>
    <scope>NUCLEOTIDE SEQUENCE [LARGE SCALE GENOMIC DNA]</scope>
</reference>
<evidence type="ECO:0000313" key="2">
    <source>
        <dbReference type="Proteomes" id="UP000177281"/>
    </source>
</evidence>